<gene>
    <name evidence="2" type="ORF">D5R55_34835</name>
</gene>
<name>A0A3Q9FDE0_9BURK</name>
<dbReference type="InterPro" id="IPR025948">
    <property type="entry name" value="HTH-like_dom"/>
</dbReference>
<dbReference type="Gene3D" id="3.30.420.10">
    <property type="entry name" value="Ribonuclease H-like superfamily/Ribonuclease H"/>
    <property type="match status" value="1"/>
</dbReference>
<dbReference type="InterPro" id="IPR012337">
    <property type="entry name" value="RNaseH-like_sf"/>
</dbReference>
<dbReference type="InterPro" id="IPR009057">
    <property type="entry name" value="Homeodomain-like_sf"/>
</dbReference>
<dbReference type="GO" id="GO:0015074">
    <property type="term" value="P:DNA integration"/>
    <property type="evidence" value="ECO:0007669"/>
    <property type="project" value="InterPro"/>
</dbReference>
<sequence>MEVLTGPERRRRWSVEEKVSMVRETFEPGKTVSMVARLYGVNPNQLFHWRKLYQDGSLSAVSAGEEVVPASELSDALKQIRELQRLLGKKTMENEILREAVEGGEVAKMDCALTLIAGGRAVKQVCDVLGVARSNMAARLARPADWLDGRSARKTDDAGLVEEIRQTVAELPSYGYRRVWGMLRRERERRGIAPVNAKRVYRVMRVHGLLLQRRPSPPRPQRRHDGKVAVAKGNQRWCSDGFEFRCDNGEPLRVTFALDCCDREALSWAATTGGHSGDVVRDVMLAAVENRFGNVLKAPTEIEWLTDNGSGYTAEKTRVFASGIGLKPLTTPVCSPQSNGMAESFVKTMKRDYVAFMPKPDAASAARNLAIAFEHYNEKHPHSALKYRSPREFRRTLAREGI</sequence>
<dbReference type="PROSITE" id="PS50994">
    <property type="entry name" value="INTEGRASE"/>
    <property type="match status" value="1"/>
</dbReference>
<dbReference type="GO" id="GO:0006313">
    <property type="term" value="P:DNA transposition"/>
    <property type="evidence" value="ECO:0007669"/>
    <property type="project" value="InterPro"/>
</dbReference>
<dbReference type="GO" id="GO:0003677">
    <property type="term" value="F:DNA binding"/>
    <property type="evidence" value="ECO:0007669"/>
    <property type="project" value="InterPro"/>
</dbReference>
<proteinExistence type="predicted"/>
<dbReference type="Pfam" id="PF13683">
    <property type="entry name" value="rve_3"/>
    <property type="match status" value="1"/>
</dbReference>
<evidence type="ECO:0000313" key="2">
    <source>
        <dbReference type="EMBL" id="AZQ55982.1"/>
    </source>
</evidence>
<dbReference type="InterPro" id="IPR036397">
    <property type="entry name" value="RNaseH_sf"/>
</dbReference>
<feature type="domain" description="Integrase catalytic" evidence="1">
    <location>
        <begin position="216"/>
        <end position="398"/>
    </location>
</feature>
<organism evidence="2 3">
    <name type="scientific">Burkholderia cenocepacia</name>
    <dbReference type="NCBI Taxonomy" id="95486"/>
    <lineage>
        <taxon>Bacteria</taxon>
        <taxon>Pseudomonadati</taxon>
        <taxon>Pseudomonadota</taxon>
        <taxon>Betaproteobacteria</taxon>
        <taxon>Burkholderiales</taxon>
        <taxon>Burkholderiaceae</taxon>
        <taxon>Burkholderia</taxon>
        <taxon>Burkholderia cepacia complex</taxon>
    </lineage>
</organism>
<accession>A0A3Q9FDE0</accession>
<evidence type="ECO:0000313" key="3">
    <source>
        <dbReference type="Proteomes" id="UP000277191"/>
    </source>
</evidence>
<dbReference type="SUPFAM" id="SSF46689">
    <property type="entry name" value="Homeodomain-like"/>
    <property type="match status" value="1"/>
</dbReference>
<reference evidence="2 3" key="1">
    <citation type="submission" date="2018-12" db="EMBL/GenBank/DDBJ databases">
        <title>Cadmium resistance mechanism in endophytic bacteria Burkholderia cenocepacia YG-3.</title>
        <authorList>
            <person name="Zhang X."/>
            <person name="Wang X."/>
            <person name="Zhu Y."/>
        </authorList>
    </citation>
    <scope>NUCLEOTIDE SEQUENCE [LARGE SCALE GENOMIC DNA]</scope>
    <source>
        <strain evidence="2 3">YG-3</strain>
    </source>
</reference>
<dbReference type="PANTHER" id="PTHR37936">
    <property type="entry name" value="TRANSPOSASE INSC FOR INSERTION ELEMENT IS2A-RELATED"/>
    <property type="match status" value="1"/>
</dbReference>
<dbReference type="Pfam" id="PF01527">
    <property type="entry name" value="HTH_Tnp_1"/>
    <property type="match status" value="1"/>
</dbReference>
<dbReference type="InterPro" id="IPR002514">
    <property type="entry name" value="Transposase_8"/>
</dbReference>
<dbReference type="NCBIfam" id="NF033516">
    <property type="entry name" value="transpos_IS3"/>
    <property type="match status" value="1"/>
</dbReference>
<dbReference type="SUPFAM" id="SSF53098">
    <property type="entry name" value="Ribonuclease H-like"/>
    <property type="match status" value="1"/>
</dbReference>
<dbReference type="Proteomes" id="UP000277191">
    <property type="component" value="Chromosome 3"/>
</dbReference>
<dbReference type="InterPro" id="IPR001584">
    <property type="entry name" value="Integrase_cat-core"/>
</dbReference>
<dbReference type="EMBL" id="CP034547">
    <property type="protein sequence ID" value="AZQ55982.1"/>
    <property type="molecule type" value="Genomic_DNA"/>
</dbReference>
<dbReference type="GO" id="GO:0004803">
    <property type="term" value="F:transposase activity"/>
    <property type="evidence" value="ECO:0007669"/>
    <property type="project" value="InterPro"/>
</dbReference>
<dbReference type="PANTHER" id="PTHR37936:SF3">
    <property type="entry name" value="TRANSPOSASE INSC FOR INSERTION ELEMENT IS2A-RELATED"/>
    <property type="match status" value="1"/>
</dbReference>
<dbReference type="RefSeq" id="WP_126369153.1">
    <property type="nucleotide sequence ID" value="NZ_CP034547.1"/>
</dbReference>
<dbReference type="Pfam" id="PF13276">
    <property type="entry name" value="HTH_21"/>
    <property type="match status" value="1"/>
</dbReference>
<evidence type="ECO:0000259" key="1">
    <source>
        <dbReference type="PROSITE" id="PS50994"/>
    </source>
</evidence>
<protein>
    <submittedName>
        <fullName evidence="2">IS3 family transposase</fullName>
    </submittedName>
</protein>
<dbReference type="AlphaFoldDB" id="A0A3Q9FDE0"/>
<dbReference type="InterPro" id="IPR048020">
    <property type="entry name" value="Transpos_IS3"/>
</dbReference>